<reference evidence="4 5" key="1">
    <citation type="submission" date="2024-10" db="EMBL/GenBank/DDBJ databases">
        <authorList>
            <person name="Kim D."/>
        </authorList>
    </citation>
    <scope>NUCLEOTIDE SEQUENCE [LARGE SCALE GENOMIC DNA]</scope>
    <source>
        <strain evidence="4">BH-2024</strain>
    </source>
</reference>
<dbReference type="PANTHER" id="PTHR38626">
    <property type="entry name" value="SKN-1 DEPENDENT ZYGOTIC TRANSCRIPT-RELATED"/>
    <property type="match status" value="1"/>
</dbReference>
<evidence type="ECO:0000259" key="3">
    <source>
        <dbReference type="Pfam" id="PF25330"/>
    </source>
</evidence>
<dbReference type="EMBL" id="JBICBT010001350">
    <property type="protein sequence ID" value="KAL3072006.1"/>
    <property type="molecule type" value="Genomic_DNA"/>
</dbReference>
<keyword evidence="2" id="KW-1133">Transmembrane helix</keyword>
<dbReference type="InterPro" id="IPR040426">
    <property type="entry name" value="C05B5.4-like"/>
</dbReference>
<gene>
    <name evidence="4" type="ORF">niasHT_035688</name>
</gene>
<feature type="region of interest" description="Disordered" evidence="1">
    <location>
        <begin position="421"/>
        <end position="440"/>
    </location>
</feature>
<protein>
    <recommendedName>
        <fullName evidence="3">C2 domain-containing protein</fullName>
    </recommendedName>
</protein>
<keyword evidence="5" id="KW-1185">Reference proteome</keyword>
<proteinExistence type="predicted"/>
<feature type="transmembrane region" description="Helical" evidence="2">
    <location>
        <begin position="231"/>
        <end position="253"/>
    </location>
</feature>
<evidence type="ECO:0000313" key="5">
    <source>
        <dbReference type="Proteomes" id="UP001620626"/>
    </source>
</evidence>
<dbReference type="PANTHER" id="PTHR38626:SF4">
    <property type="entry name" value="SKN-1 DEPENDENT ZYGOTIC TRANSCRIPT"/>
    <property type="match status" value="1"/>
</dbReference>
<evidence type="ECO:0000256" key="2">
    <source>
        <dbReference type="SAM" id="Phobius"/>
    </source>
</evidence>
<dbReference type="Proteomes" id="UP001620626">
    <property type="component" value="Unassembled WGS sequence"/>
</dbReference>
<dbReference type="InterPro" id="IPR057569">
    <property type="entry name" value="C2_nem"/>
</dbReference>
<keyword evidence="2" id="KW-0472">Membrane</keyword>
<feature type="domain" description="C2" evidence="3">
    <location>
        <begin position="58"/>
        <end position="192"/>
    </location>
</feature>
<evidence type="ECO:0000256" key="1">
    <source>
        <dbReference type="SAM" id="MobiDB-lite"/>
    </source>
</evidence>
<evidence type="ECO:0000313" key="4">
    <source>
        <dbReference type="EMBL" id="KAL3072006.1"/>
    </source>
</evidence>
<dbReference type="Pfam" id="PF25330">
    <property type="entry name" value="C2_nem"/>
    <property type="match status" value="1"/>
</dbReference>
<keyword evidence="2" id="KW-0812">Transmembrane</keyword>
<sequence length="440" mass="50621">MMTNCNNHNYKCSPLFLFLLITFRLIDFHFVLSAEFLANSTGIPSSSSDQQQQQQQQQFWISTSVEQIRFRKECISTQLCAEPRFSLINQMPKFNERLSRDWSITKAEVPGISLEFFTFWARGGPSDVTIQALVHGIDPKFKFSRICDESSFVSVFQFVSKSNDHKKEEGNEKIQLELHAQCFNTTLTVELFRHRCPWCLSEDAQQKEMAHLMDTSPPFLCQFPLQFRTNLLIVLLAVATGINVLAFIGLLLICERQRRNSRNNYEREKQDQNKDNQKWAGQIVFHRTQQNHPPFINTKNRLQATRTQQLLPTISEEFYEVIDEETAAEPRPNVLSPPHFNHKTSANFQRQPKMVQLPLSNKCDHCFLRVQGDDRCSCGSLDTSIESNFGNSFSADENEENFNELAHSSFNNNIDNTLNSSNNAIDSGLDGSNHTEEEKT</sequence>
<dbReference type="AlphaFoldDB" id="A0ABD2HYE8"/>
<accession>A0ABD2HYE8</accession>
<name>A0ABD2HYE8_9BILA</name>
<comment type="caution">
    <text evidence="4">The sequence shown here is derived from an EMBL/GenBank/DDBJ whole genome shotgun (WGS) entry which is preliminary data.</text>
</comment>
<organism evidence="4 5">
    <name type="scientific">Heterodera trifolii</name>
    <dbReference type="NCBI Taxonomy" id="157864"/>
    <lineage>
        <taxon>Eukaryota</taxon>
        <taxon>Metazoa</taxon>
        <taxon>Ecdysozoa</taxon>
        <taxon>Nematoda</taxon>
        <taxon>Chromadorea</taxon>
        <taxon>Rhabditida</taxon>
        <taxon>Tylenchina</taxon>
        <taxon>Tylenchomorpha</taxon>
        <taxon>Tylenchoidea</taxon>
        <taxon>Heteroderidae</taxon>
        <taxon>Heteroderinae</taxon>
        <taxon>Heterodera</taxon>
    </lineage>
</organism>